<dbReference type="OrthoDB" id="5984008at2759"/>
<gene>
    <name evidence="1" type="ORF">DAT39_018118</name>
</gene>
<keyword evidence="2" id="KW-1185">Reference proteome</keyword>
<dbReference type="InterPro" id="IPR000068">
    <property type="entry name" value="GPCR_3_Ca_sens_rcpt-rel"/>
</dbReference>
<organism evidence="1 2">
    <name type="scientific">Clarias magur</name>
    <name type="common">Asian catfish</name>
    <name type="synonym">Macropteronotus magur</name>
    <dbReference type="NCBI Taxonomy" id="1594786"/>
    <lineage>
        <taxon>Eukaryota</taxon>
        <taxon>Metazoa</taxon>
        <taxon>Chordata</taxon>
        <taxon>Craniata</taxon>
        <taxon>Vertebrata</taxon>
        <taxon>Euteleostomi</taxon>
        <taxon>Actinopterygii</taxon>
        <taxon>Neopterygii</taxon>
        <taxon>Teleostei</taxon>
        <taxon>Ostariophysi</taxon>
        <taxon>Siluriformes</taxon>
        <taxon>Clariidae</taxon>
        <taxon>Clarias</taxon>
    </lineage>
</organism>
<protein>
    <submittedName>
        <fullName evidence="1">Extracellular calcium-sensing receptor-like</fullName>
    </submittedName>
</protein>
<evidence type="ECO:0000313" key="2">
    <source>
        <dbReference type="Proteomes" id="UP000727407"/>
    </source>
</evidence>
<dbReference type="GO" id="GO:0004930">
    <property type="term" value="F:G protein-coupled receptor activity"/>
    <property type="evidence" value="ECO:0007669"/>
    <property type="project" value="InterPro"/>
</dbReference>
<accession>A0A8J4TUP4</accession>
<dbReference type="AlphaFoldDB" id="A0A8J4TUP4"/>
<keyword evidence="1" id="KW-0675">Receptor</keyword>
<dbReference type="EMBL" id="QNUK01000521">
    <property type="protein sequence ID" value="KAF5892176.1"/>
    <property type="molecule type" value="Genomic_DNA"/>
</dbReference>
<name>A0A8J4TUP4_CLAMG</name>
<dbReference type="Gene3D" id="3.40.50.2300">
    <property type="match status" value="1"/>
</dbReference>
<dbReference type="PANTHER" id="PTHR24061">
    <property type="entry name" value="CALCIUM-SENSING RECEPTOR-RELATED"/>
    <property type="match status" value="1"/>
</dbReference>
<reference evidence="1" key="1">
    <citation type="submission" date="2020-07" db="EMBL/GenBank/DDBJ databases">
        <title>Clarias magur genome sequencing, assembly and annotation.</title>
        <authorList>
            <person name="Kushwaha B."/>
            <person name="Kumar R."/>
            <person name="Das P."/>
            <person name="Joshi C.G."/>
            <person name="Kumar D."/>
            <person name="Nagpure N.S."/>
            <person name="Pandey M."/>
            <person name="Agarwal S."/>
            <person name="Srivastava S."/>
            <person name="Singh M."/>
            <person name="Sahoo L."/>
            <person name="Jayasankar P."/>
            <person name="Meher P.K."/>
            <person name="Koringa P.G."/>
            <person name="Iquebal M.A."/>
            <person name="Das S.P."/>
            <person name="Bit A."/>
            <person name="Patnaik S."/>
            <person name="Patel N."/>
            <person name="Shah T.M."/>
            <person name="Hinsu A."/>
            <person name="Jena J.K."/>
        </authorList>
    </citation>
    <scope>NUCLEOTIDE SEQUENCE</scope>
    <source>
        <strain evidence="1">CIFAMagur01</strain>
        <tissue evidence="1">Testis</tissue>
    </source>
</reference>
<dbReference type="PANTHER" id="PTHR24061:SF528">
    <property type="entry name" value="C-FAMILY ODORANT RECEPTOR OLFCD2-RELATED"/>
    <property type="match status" value="1"/>
</dbReference>
<comment type="caution">
    <text evidence="1">The sequence shown here is derived from an EMBL/GenBank/DDBJ whole genome shotgun (WGS) entry which is preliminary data.</text>
</comment>
<dbReference type="GO" id="GO:0005886">
    <property type="term" value="C:plasma membrane"/>
    <property type="evidence" value="ECO:0007669"/>
    <property type="project" value="TreeGrafter"/>
</dbReference>
<sequence>VTEALKNVNFTTKLGEQVLFDNTGAMAAKYDVVNWQRGINGEVQFKAVGYYDASLPSGQQFVLNNEDIVWAGEKRE</sequence>
<feature type="non-terminal residue" evidence="1">
    <location>
        <position position="1"/>
    </location>
</feature>
<dbReference type="InterPro" id="IPR028082">
    <property type="entry name" value="Peripla_BP_I"/>
</dbReference>
<evidence type="ECO:0000313" key="1">
    <source>
        <dbReference type="EMBL" id="KAF5892176.1"/>
    </source>
</evidence>
<dbReference type="SUPFAM" id="SSF53822">
    <property type="entry name" value="Periplasmic binding protein-like I"/>
    <property type="match status" value="1"/>
</dbReference>
<feature type="non-terminal residue" evidence="1">
    <location>
        <position position="76"/>
    </location>
</feature>
<dbReference type="Proteomes" id="UP000727407">
    <property type="component" value="Unassembled WGS sequence"/>
</dbReference>
<proteinExistence type="predicted"/>